<dbReference type="Gene3D" id="1.10.3720.10">
    <property type="entry name" value="MetI-like"/>
    <property type="match status" value="1"/>
</dbReference>
<gene>
    <name evidence="8" type="ORF">SAMN05421670_2450</name>
</gene>
<keyword evidence="4 6" id="KW-1133">Transmembrane helix</keyword>
<keyword evidence="5 6" id="KW-0472">Membrane</keyword>
<dbReference type="CDD" id="cd06261">
    <property type="entry name" value="TM_PBP2"/>
    <property type="match status" value="1"/>
</dbReference>
<dbReference type="Pfam" id="PF00528">
    <property type="entry name" value="BPD_transp_1"/>
    <property type="match status" value="1"/>
</dbReference>
<keyword evidence="3 6" id="KW-0812">Transmembrane</keyword>
<dbReference type="AlphaFoldDB" id="A0A1I5Z6V1"/>
<feature type="transmembrane region" description="Helical" evidence="6">
    <location>
        <begin position="107"/>
        <end position="127"/>
    </location>
</feature>
<dbReference type="GO" id="GO:0055085">
    <property type="term" value="P:transmembrane transport"/>
    <property type="evidence" value="ECO:0007669"/>
    <property type="project" value="InterPro"/>
</dbReference>
<evidence type="ECO:0000256" key="1">
    <source>
        <dbReference type="ARBA" id="ARBA00004141"/>
    </source>
</evidence>
<evidence type="ECO:0000256" key="3">
    <source>
        <dbReference type="ARBA" id="ARBA00022692"/>
    </source>
</evidence>
<feature type="transmembrane region" description="Helical" evidence="6">
    <location>
        <begin position="201"/>
        <end position="221"/>
    </location>
</feature>
<name>A0A1I5Z6V1_9BACI</name>
<dbReference type="SUPFAM" id="SSF161098">
    <property type="entry name" value="MetI-like"/>
    <property type="match status" value="1"/>
</dbReference>
<organism evidence="8 9">
    <name type="scientific">Psychrobacillus psychrotolerans</name>
    <dbReference type="NCBI Taxonomy" id="126156"/>
    <lineage>
        <taxon>Bacteria</taxon>
        <taxon>Bacillati</taxon>
        <taxon>Bacillota</taxon>
        <taxon>Bacilli</taxon>
        <taxon>Bacillales</taxon>
        <taxon>Bacillaceae</taxon>
        <taxon>Psychrobacillus</taxon>
    </lineage>
</organism>
<protein>
    <submittedName>
        <fullName evidence="8">Carbohydrate ABC transporter membrane protein 1, CUT1 family</fullName>
    </submittedName>
</protein>
<dbReference type="InterPro" id="IPR035906">
    <property type="entry name" value="MetI-like_sf"/>
</dbReference>
<feature type="transmembrane region" description="Helical" evidence="6">
    <location>
        <begin position="39"/>
        <end position="57"/>
    </location>
</feature>
<dbReference type="GO" id="GO:0005886">
    <property type="term" value="C:plasma membrane"/>
    <property type="evidence" value="ECO:0007669"/>
    <property type="project" value="UniProtKB-SubCell"/>
</dbReference>
<keyword evidence="2 6" id="KW-0813">Transport</keyword>
<feature type="transmembrane region" description="Helical" evidence="6">
    <location>
        <begin position="233"/>
        <end position="251"/>
    </location>
</feature>
<dbReference type="STRING" id="126156.SAMN05421670_2450"/>
<proteinExistence type="inferred from homology"/>
<dbReference type="PANTHER" id="PTHR43496:SF1">
    <property type="entry name" value="POLYGALACTURONAN_RHAMNOGALACTURONAN TRANSPORT SYSTEM PERMEASE PROTEIN YTEP"/>
    <property type="match status" value="1"/>
</dbReference>
<evidence type="ECO:0000313" key="8">
    <source>
        <dbReference type="EMBL" id="SFQ52180.1"/>
    </source>
</evidence>
<evidence type="ECO:0000256" key="6">
    <source>
        <dbReference type="RuleBase" id="RU363032"/>
    </source>
</evidence>
<keyword evidence="9" id="KW-1185">Reference proteome</keyword>
<evidence type="ECO:0000256" key="4">
    <source>
        <dbReference type="ARBA" id="ARBA00022989"/>
    </source>
</evidence>
<evidence type="ECO:0000313" key="9">
    <source>
        <dbReference type="Proteomes" id="UP000198734"/>
    </source>
</evidence>
<evidence type="ECO:0000256" key="2">
    <source>
        <dbReference type="ARBA" id="ARBA00022448"/>
    </source>
</evidence>
<dbReference type="PANTHER" id="PTHR43496">
    <property type="entry name" value="PROTEIN LPLB"/>
    <property type="match status" value="1"/>
</dbReference>
<dbReference type="InterPro" id="IPR000515">
    <property type="entry name" value="MetI-like"/>
</dbReference>
<dbReference type="PROSITE" id="PS50928">
    <property type="entry name" value="ABC_TM1"/>
    <property type="match status" value="1"/>
</dbReference>
<reference evidence="9" key="1">
    <citation type="submission" date="2016-10" db="EMBL/GenBank/DDBJ databases">
        <authorList>
            <person name="Varghese N."/>
            <person name="Submissions S."/>
        </authorList>
    </citation>
    <scope>NUCLEOTIDE SEQUENCE [LARGE SCALE GENOMIC DNA]</scope>
    <source>
        <strain evidence="9">DSM 11706</strain>
    </source>
</reference>
<feature type="transmembrane region" description="Helical" evidence="6">
    <location>
        <begin position="293"/>
        <end position="314"/>
    </location>
</feature>
<feature type="domain" description="ABC transmembrane type-1" evidence="7">
    <location>
        <begin position="99"/>
        <end position="314"/>
    </location>
</feature>
<sequence>MKLKVKKIDPLDSPLAVSNNIPIKRKKNSLKSKLWRDRYLLLLIFPGVLYFLIYRYIPMAGILLAFKDYSPFRGFAESPWVGLKYFKLIFEDAEVIQVIWNTLQISMLQIFFAFPISIVLALMLNEIRNQVYKRFLQSIVYLPHFLSWVVVVGITVIFLRSEGLINGVLVNFLDLNPIPFLTDPTLFKPIVILQVIWKESGWGTILFLAALSGISPHLYEAAVIDGASRLRQMWHITLPALKSTIVILLILRLGNVMDSGFEQIFLMLNPFNMETGNVLDTYVYFKGIQQANFSFATAVGLFKGIIGLILVVLANRLAKKFGEDGLY</sequence>
<accession>A0A1I5Z6V1</accession>
<comment type="subcellular location">
    <subcellularLocation>
        <location evidence="6">Cell membrane</location>
        <topology evidence="6">Multi-pass membrane protein</topology>
    </subcellularLocation>
    <subcellularLocation>
        <location evidence="1">Membrane</location>
        <topology evidence="1">Multi-pass membrane protein</topology>
    </subcellularLocation>
</comment>
<feature type="transmembrane region" description="Helical" evidence="6">
    <location>
        <begin position="139"/>
        <end position="159"/>
    </location>
</feature>
<dbReference type="EMBL" id="FOXU01000004">
    <property type="protein sequence ID" value="SFQ52180.1"/>
    <property type="molecule type" value="Genomic_DNA"/>
</dbReference>
<dbReference type="Proteomes" id="UP000198734">
    <property type="component" value="Unassembled WGS sequence"/>
</dbReference>
<comment type="similarity">
    <text evidence="6">Belongs to the binding-protein-dependent transport system permease family.</text>
</comment>
<evidence type="ECO:0000259" key="7">
    <source>
        <dbReference type="PROSITE" id="PS50928"/>
    </source>
</evidence>
<evidence type="ECO:0000256" key="5">
    <source>
        <dbReference type="ARBA" id="ARBA00023136"/>
    </source>
</evidence>